<sequence>MFSRKLTARLRSLILRRWEYPRDSPNILWSKGWYSVADWSGNSNYAYPAYHTRYRIQSLKRLVGKHGIIWLRLGSDPPKPEFENGAPGDLVIFARDVIGKLSGPVALITTDGDRTIPDGLPSDVVQKIVNDTNIKVWYSQNLVTPSPHPKLRSLPIGMDLHTPIGKFSRTKVKAKLFRSAIKSSLMEKDRVPRVWSDVHLEPDLGNLVGESRGLLTETRDELRDGINTGRLAGIVDSPSSRLPLQSAWKKYGSYEFVMSLPGHGLDCHRTWEALALGATVITIHSPLDNLLRPYRVVFIERKTKYWWKVMMNADWLDHARRVVDHNQKFDIRMDSWISMLHKELSTNS</sequence>
<accession>A0A382DH30</accession>
<dbReference type="AlphaFoldDB" id="A0A382DH30"/>
<evidence type="ECO:0000313" key="1">
    <source>
        <dbReference type="EMBL" id="SVB37449.1"/>
    </source>
</evidence>
<name>A0A382DH30_9ZZZZ</name>
<dbReference type="EMBL" id="UINC01039243">
    <property type="protein sequence ID" value="SVB37449.1"/>
    <property type="molecule type" value="Genomic_DNA"/>
</dbReference>
<reference evidence="1" key="1">
    <citation type="submission" date="2018-05" db="EMBL/GenBank/DDBJ databases">
        <authorList>
            <person name="Lanie J.A."/>
            <person name="Ng W.-L."/>
            <person name="Kazmierczak K.M."/>
            <person name="Andrzejewski T.M."/>
            <person name="Davidsen T.M."/>
            <person name="Wayne K.J."/>
            <person name="Tettelin H."/>
            <person name="Glass J.I."/>
            <person name="Rusch D."/>
            <person name="Podicherti R."/>
            <person name="Tsui H.-C.T."/>
            <person name="Winkler M.E."/>
        </authorList>
    </citation>
    <scope>NUCLEOTIDE SEQUENCE</scope>
</reference>
<evidence type="ECO:0008006" key="2">
    <source>
        <dbReference type="Google" id="ProtNLM"/>
    </source>
</evidence>
<organism evidence="1">
    <name type="scientific">marine metagenome</name>
    <dbReference type="NCBI Taxonomy" id="408172"/>
    <lineage>
        <taxon>unclassified sequences</taxon>
        <taxon>metagenomes</taxon>
        <taxon>ecological metagenomes</taxon>
    </lineage>
</organism>
<proteinExistence type="predicted"/>
<protein>
    <recommendedName>
        <fullName evidence="2">Exostosin GT47 domain-containing protein</fullName>
    </recommendedName>
</protein>
<gene>
    <name evidence="1" type="ORF">METZ01_LOCUS190303</name>
</gene>